<dbReference type="OrthoDB" id="4494979at2"/>
<dbReference type="PANTHER" id="PTHR18968">
    <property type="entry name" value="THIAMINE PYROPHOSPHATE ENZYMES"/>
    <property type="match status" value="1"/>
</dbReference>
<dbReference type="InterPro" id="IPR012000">
    <property type="entry name" value="Thiamin_PyroP_enz_cen_dom"/>
</dbReference>
<keyword evidence="8" id="KW-1185">Reference proteome</keyword>
<dbReference type="GO" id="GO:0003984">
    <property type="term" value="F:acetolactate synthase activity"/>
    <property type="evidence" value="ECO:0007669"/>
    <property type="project" value="TreeGrafter"/>
</dbReference>
<dbReference type="EMBL" id="APGJ01000007">
    <property type="protein sequence ID" value="EYD71069.1"/>
    <property type="molecule type" value="Genomic_DNA"/>
</dbReference>
<evidence type="ECO:0000313" key="7">
    <source>
        <dbReference type="EMBL" id="EYD71069.1"/>
    </source>
</evidence>
<dbReference type="GO" id="GO:0005948">
    <property type="term" value="C:acetolactate synthase complex"/>
    <property type="evidence" value="ECO:0007669"/>
    <property type="project" value="TreeGrafter"/>
</dbReference>
<dbReference type="CDD" id="cd07035">
    <property type="entry name" value="TPP_PYR_POX_like"/>
    <property type="match status" value="1"/>
</dbReference>
<dbReference type="GO" id="GO:0050660">
    <property type="term" value="F:flavin adenine dinucleotide binding"/>
    <property type="evidence" value="ECO:0007669"/>
    <property type="project" value="TreeGrafter"/>
</dbReference>
<sequence>MSGAGTEARPFGVRIAAALADRGVEVVFGIPGVHNQEIYRGIDAAGLRHVLARHEQGAGFMADGYARATGKPGVACVISGPGLCNLMTPLGQSWSDSVAVLALSSCLPNGGPPDHRLHEMRDQRGAAATVTAWSEEARDADHAYALLDRAFAGFAARRARPVHLQLPIPLLEAGAAPPPPAVRPRGPEAPDPNLVTRAARLLAEARRPLLILGGGAAGAAPQARALAARLGAASFTSTAGRGVIAPGDPLHYGSFLARPGSAREIARADVVLVAGCALSETDLWRPNPGFDPAARVIRLDLDPAILAADARSELRLAGDAGAGMAMIAAALGPGAAHAEWQPDRIDAARRRWFAEIDAERPGLLPVIDALRAALPPNAMVFSDMTQIAYAAVEAWPAPGPGLWHHPSGFGTLGYALPAAIGAAVGRPDAPVVALAGDYGLQYTIPELGTAVELGLPLPVVVWDNGRLGEIEASMRAAQIAPHAVHQRNPDFCALARAWGALTEAPESLDAIAPALERALEAQGPTLIRLTPDIV</sequence>
<accession>A0A017HBD0</accession>
<dbReference type="PATRIC" id="fig|1122180.6.peg.2697"/>
<dbReference type="eggNOG" id="COG0028">
    <property type="taxonomic scope" value="Bacteria"/>
</dbReference>
<dbReference type="SUPFAM" id="SSF52467">
    <property type="entry name" value="DHS-like NAD/FAD-binding domain"/>
    <property type="match status" value="1"/>
</dbReference>
<evidence type="ECO:0000259" key="4">
    <source>
        <dbReference type="Pfam" id="PF00205"/>
    </source>
</evidence>
<keyword evidence="2 3" id="KW-0786">Thiamine pyrophosphate</keyword>
<dbReference type="InterPro" id="IPR045229">
    <property type="entry name" value="TPP_enz"/>
</dbReference>
<organism evidence="7 8">
    <name type="scientific">Limimaricola hongkongensis DSM 17492</name>
    <dbReference type="NCBI Taxonomy" id="1122180"/>
    <lineage>
        <taxon>Bacteria</taxon>
        <taxon>Pseudomonadati</taxon>
        <taxon>Pseudomonadota</taxon>
        <taxon>Alphaproteobacteria</taxon>
        <taxon>Rhodobacterales</taxon>
        <taxon>Paracoccaceae</taxon>
        <taxon>Limimaricola</taxon>
    </lineage>
</organism>
<dbReference type="InterPro" id="IPR012001">
    <property type="entry name" value="Thiamin_PyroP_enz_TPP-bd_dom"/>
</dbReference>
<dbReference type="InterPro" id="IPR029035">
    <property type="entry name" value="DHS-like_NAD/FAD-binding_dom"/>
</dbReference>
<dbReference type="SUPFAM" id="SSF52518">
    <property type="entry name" value="Thiamin diphosphate-binding fold (THDP-binding)"/>
    <property type="match status" value="2"/>
</dbReference>
<name>A0A017HBD0_9RHOB</name>
<dbReference type="Gene3D" id="3.40.50.970">
    <property type="match status" value="2"/>
</dbReference>
<feature type="domain" description="Thiamine pyrophosphate enzyme TPP-binding" evidence="5">
    <location>
        <begin position="385"/>
        <end position="528"/>
    </location>
</feature>
<dbReference type="CDD" id="cd00568">
    <property type="entry name" value="TPP_enzymes"/>
    <property type="match status" value="1"/>
</dbReference>
<dbReference type="GO" id="GO:0030976">
    <property type="term" value="F:thiamine pyrophosphate binding"/>
    <property type="evidence" value="ECO:0007669"/>
    <property type="project" value="InterPro"/>
</dbReference>
<dbReference type="RefSeq" id="WP_017927162.1">
    <property type="nucleotide sequence ID" value="NZ_KB822995.1"/>
</dbReference>
<evidence type="ECO:0000256" key="3">
    <source>
        <dbReference type="RuleBase" id="RU362132"/>
    </source>
</evidence>
<feature type="domain" description="Thiamine pyrophosphate enzyme central" evidence="4">
    <location>
        <begin position="195"/>
        <end position="324"/>
    </location>
</feature>
<proteinExistence type="inferred from homology"/>
<dbReference type="GO" id="GO:0000287">
    <property type="term" value="F:magnesium ion binding"/>
    <property type="evidence" value="ECO:0007669"/>
    <property type="project" value="InterPro"/>
</dbReference>
<dbReference type="GO" id="GO:0009099">
    <property type="term" value="P:L-valine biosynthetic process"/>
    <property type="evidence" value="ECO:0007669"/>
    <property type="project" value="TreeGrafter"/>
</dbReference>
<evidence type="ECO:0000259" key="5">
    <source>
        <dbReference type="Pfam" id="PF02775"/>
    </source>
</evidence>
<dbReference type="Gene3D" id="3.40.50.1220">
    <property type="entry name" value="TPP-binding domain"/>
    <property type="match status" value="1"/>
</dbReference>
<dbReference type="Proteomes" id="UP000025047">
    <property type="component" value="Unassembled WGS sequence"/>
</dbReference>
<dbReference type="InterPro" id="IPR011766">
    <property type="entry name" value="TPP_enzyme_TPP-bd"/>
</dbReference>
<comment type="caution">
    <text evidence="7">The sequence shown here is derived from an EMBL/GenBank/DDBJ whole genome shotgun (WGS) entry which is preliminary data.</text>
</comment>
<feature type="domain" description="Thiamine pyrophosphate enzyme N-terminal TPP-binding" evidence="6">
    <location>
        <begin position="15"/>
        <end position="123"/>
    </location>
</feature>
<dbReference type="Pfam" id="PF02776">
    <property type="entry name" value="TPP_enzyme_N"/>
    <property type="match status" value="1"/>
</dbReference>
<dbReference type="Pfam" id="PF02775">
    <property type="entry name" value="TPP_enzyme_C"/>
    <property type="match status" value="1"/>
</dbReference>
<comment type="similarity">
    <text evidence="1 3">Belongs to the TPP enzyme family.</text>
</comment>
<evidence type="ECO:0000256" key="1">
    <source>
        <dbReference type="ARBA" id="ARBA00007812"/>
    </source>
</evidence>
<dbReference type="HOGENOM" id="CLU_013748_3_1_5"/>
<dbReference type="PANTHER" id="PTHR18968:SF13">
    <property type="entry name" value="ACETOLACTATE SYNTHASE CATALYTIC SUBUNIT, MITOCHONDRIAL"/>
    <property type="match status" value="1"/>
</dbReference>
<dbReference type="GO" id="GO:0009097">
    <property type="term" value="P:isoleucine biosynthetic process"/>
    <property type="evidence" value="ECO:0007669"/>
    <property type="project" value="TreeGrafter"/>
</dbReference>
<evidence type="ECO:0000313" key="8">
    <source>
        <dbReference type="Proteomes" id="UP000025047"/>
    </source>
</evidence>
<dbReference type="AlphaFoldDB" id="A0A017HBD0"/>
<evidence type="ECO:0000256" key="2">
    <source>
        <dbReference type="ARBA" id="ARBA00023052"/>
    </source>
</evidence>
<dbReference type="Pfam" id="PF00205">
    <property type="entry name" value="TPP_enzyme_M"/>
    <property type="match status" value="1"/>
</dbReference>
<evidence type="ECO:0000259" key="6">
    <source>
        <dbReference type="Pfam" id="PF02776"/>
    </source>
</evidence>
<dbReference type="InterPro" id="IPR029061">
    <property type="entry name" value="THDP-binding"/>
</dbReference>
<reference evidence="7 8" key="1">
    <citation type="submission" date="2013-03" db="EMBL/GenBank/DDBJ databases">
        <authorList>
            <person name="Fiebig A."/>
            <person name="Goeker M."/>
            <person name="Klenk H.-P.P."/>
        </authorList>
    </citation>
    <scope>NUCLEOTIDE SEQUENCE [LARGE SCALE GENOMIC DNA]</scope>
    <source>
        <strain evidence="7 8">DSM 17492</strain>
    </source>
</reference>
<protein>
    <submittedName>
        <fullName evidence="7">Putative acetolactate synthase large subunit</fullName>
    </submittedName>
</protein>
<gene>
    <name evidence="7" type="ORF">Lokhon_02714</name>
</gene>
<dbReference type="STRING" id="1122180.Lokhon_02714"/>